<accession>A0ABT0WJ75</accession>
<organism evidence="1 2">
    <name type="scientific">Janthinobacterium kumbetense</name>
    <dbReference type="NCBI Taxonomy" id="2950280"/>
    <lineage>
        <taxon>Bacteria</taxon>
        <taxon>Pseudomonadati</taxon>
        <taxon>Pseudomonadota</taxon>
        <taxon>Betaproteobacteria</taxon>
        <taxon>Burkholderiales</taxon>
        <taxon>Oxalobacteraceae</taxon>
        <taxon>Janthinobacterium</taxon>
    </lineage>
</organism>
<keyword evidence="2" id="KW-1185">Reference proteome</keyword>
<evidence type="ECO:0000313" key="2">
    <source>
        <dbReference type="Proteomes" id="UP001202243"/>
    </source>
</evidence>
<reference evidence="1 2" key="1">
    <citation type="submission" date="2022-06" db="EMBL/GenBank/DDBJ databases">
        <title>Janthinobacterium kumbetensis sp. nov., isolated from spring water in Turkey.</title>
        <authorList>
            <person name="Inan Bektas K."/>
            <person name="Belduz A.A."/>
            <person name="Canakci S."/>
            <person name="Nalcaoglu A."/>
            <person name="Ceylan E."/>
            <person name="Kati H."/>
        </authorList>
    </citation>
    <scope>NUCLEOTIDE SEQUENCE [LARGE SCALE GENOMIC DNA]</scope>
    <source>
        <strain evidence="1 2">GK</strain>
    </source>
</reference>
<proteinExistence type="predicted"/>
<sequence length="61" mass="6069">MLALAMSSLALAAMVSTDAYSMAAQSEASGYSALTHEVGGVALLCLNDTVLDAAVPPVVAQ</sequence>
<comment type="caution">
    <text evidence="1">The sequence shown here is derived from an EMBL/GenBank/DDBJ whole genome shotgun (WGS) entry which is preliminary data.</text>
</comment>
<gene>
    <name evidence="1" type="ORF">NCG91_00730</name>
</gene>
<dbReference type="Proteomes" id="UP001202243">
    <property type="component" value="Unassembled WGS sequence"/>
</dbReference>
<name>A0ABT0WJ75_9BURK</name>
<dbReference type="EMBL" id="JAMQGR010000001">
    <property type="protein sequence ID" value="MCM2564110.1"/>
    <property type="molecule type" value="Genomic_DNA"/>
</dbReference>
<dbReference type="RefSeq" id="WP_251348171.1">
    <property type="nucleotide sequence ID" value="NZ_JAMQGR010000001.1"/>
</dbReference>
<evidence type="ECO:0000313" key="1">
    <source>
        <dbReference type="EMBL" id="MCM2564110.1"/>
    </source>
</evidence>
<protein>
    <submittedName>
        <fullName evidence="1">Uncharacterized protein</fullName>
    </submittedName>
</protein>